<proteinExistence type="predicted"/>
<reference evidence="2 3" key="1">
    <citation type="journal article" date="2013" name="Genome Announc.">
        <title>Draft Genome Sequence of an Alphaproteobacterium, Caenispirillum salinarum AK4(T), Isolated from a Solar Saltern.</title>
        <authorList>
            <person name="Khatri I."/>
            <person name="Singh A."/>
            <person name="Korpole S."/>
            <person name="Pinnaka A.K."/>
            <person name="Subramanian S."/>
        </authorList>
    </citation>
    <scope>NUCLEOTIDE SEQUENCE [LARGE SCALE GENOMIC DNA]</scope>
    <source>
        <strain evidence="2 3">AK4</strain>
    </source>
</reference>
<dbReference type="GO" id="GO:0051537">
    <property type="term" value="F:2 iron, 2 sulfur cluster binding"/>
    <property type="evidence" value="ECO:0007669"/>
    <property type="project" value="InterPro"/>
</dbReference>
<organism evidence="2 3">
    <name type="scientific">Caenispirillum salinarum AK4</name>
    <dbReference type="NCBI Taxonomy" id="1238182"/>
    <lineage>
        <taxon>Bacteria</taxon>
        <taxon>Pseudomonadati</taxon>
        <taxon>Pseudomonadota</taxon>
        <taxon>Alphaproteobacteria</taxon>
        <taxon>Rhodospirillales</taxon>
        <taxon>Novispirillaceae</taxon>
        <taxon>Caenispirillum</taxon>
    </lineage>
</organism>
<dbReference type="InterPro" id="IPR024726">
    <property type="entry name" value="FhuF_C"/>
</dbReference>
<evidence type="ECO:0000313" key="3">
    <source>
        <dbReference type="Proteomes" id="UP000009881"/>
    </source>
</evidence>
<keyword evidence="3" id="KW-1185">Reference proteome</keyword>
<accession>K9HVL7</accession>
<dbReference type="RefSeq" id="WP_009538764.1">
    <property type="nucleotide sequence ID" value="NZ_ANHY01000003.1"/>
</dbReference>
<dbReference type="Proteomes" id="UP000009881">
    <property type="component" value="Unassembled WGS sequence"/>
</dbReference>
<protein>
    <recommendedName>
        <fullName evidence="1">Ferric siderophore reductase C-terminal domain-containing protein</fullName>
    </recommendedName>
</protein>
<dbReference type="EMBL" id="ANHY01000003">
    <property type="protein sequence ID" value="EKV32276.1"/>
    <property type="molecule type" value="Genomic_DNA"/>
</dbReference>
<dbReference type="NCBIfam" id="TIGR03950">
    <property type="entry name" value="sidero_Fe_reduc"/>
    <property type="match status" value="1"/>
</dbReference>
<evidence type="ECO:0000259" key="1">
    <source>
        <dbReference type="Pfam" id="PF11575"/>
    </source>
</evidence>
<sequence>MPAPAHDLGSLVTAMESFVPGLGGRIGPPSPGQIVAGADNRDAVRRLVDGIAAHSPEAGRAYWAVRAWGMLTWQPAVLAVLGVHGPGLVPRLDAMGQSTAGAAVLGFTVPEEGVLRAPPPALIREAGALLRRISDALLADLRGVEAMKPVLAGRLLADRVLGTLAKVAPEPDRHAEAWLQALGLAGQSGLVPLELSDGRRRHGLDRRACCLAFRVDGGVLCASCPKRPEAERLALMRMEWEDGGHVQA</sequence>
<dbReference type="InterPro" id="IPR023998">
    <property type="entry name" value="FCR-like"/>
</dbReference>
<dbReference type="OrthoDB" id="6195577at2"/>
<dbReference type="Pfam" id="PF11575">
    <property type="entry name" value="FhuF_C"/>
    <property type="match status" value="1"/>
</dbReference>
<comment type="caution">
    <text evidence="2">The sequence shown here is derived from an EMBL/GenBank/DDBJ whole genome shotgun (WGS) entry which is preliminary data.</text>
</comment>
<dbReference type="AlphaFoldDB" id="K9HVL7"/>
<feature type="domain" description="Ferric siderophore reductase C-terminal" evidence="1">
    <location>
        <begin position="206"/>
        <end position="226"/>
    </location>
</feature>
<dbReference type="STRING" id="1238182.C882_2353"/>
<gene>
    <name evidence="2" type="ORF">C882_2353</name>
</gene>
<dbReference type="eggNOG" id="ENOG5032RM3">
    <property type="taxonomic scope" value="Bacteria"/>
</dbReference>
<name>K9HVL7_9PROT</name>
<evidence type="ECO:0000313" key="2">
    <source>
        <dbReference type="EMBL" id="EKV32276.1"/>
    </source>
</evidence>